<protein>
    <recommendedName>
        <fullName evidence="1">Alcohol dehydrogenase-like N-terminal domain-containing protein</fullName>
    </recommendedName>
</protein>
<gene>
    <name evidence="2" type="ORF">BOKJ2_LOCUS1703</name>
</gene>
<name>A0A811JUS0_9BILA</name>
<dbReference type="PANTHER" id="PTHR11695">
    <property type="entry name" value="ALCOHOL DEHYDROGENASE RELATED"/>
    <property type="match status" value="1"/>
</dbReference>
<evidence type="ECO:0000313" key="2">
    <source>
        <dbReference type="EMBL" id="CAD5207019.1"/>
    </source>
</evidence>
<sequence>MSNMTSNRQISATMFGYVCDNYNQQPMVRELTTPRIRSDNEVLVKVKIAATMFGYVCDDYKQQPMVRELTTPRIRSDNEVLIKVKASSVNPIDIRTSEGYVHQLMTAVNNLQERRLTGSSRLPTTLGRDFSGVVAELGNIKKAIVLPATPGAHSEYVITNTDYTIPKPKTVDHVNAAAMIYTTATAWSALTTADLECLDYVLTFGAKILDNESASLEELEVAELATLNCNARLLGGKF</sequence>
<keyword evidence="3" id="KW-1185">Reference proteome</keyword>
<dbReference type="Proteomes" id="UP000783686">
    <property type="component" value="Unassembled WGS sequence"/>
</dbReference>
<dbReference type="Gene3D" id="3.90.180.10">
    <property type="entry name" value="Medium-chain alcohol dehydrogenases, catalytic domain"/>
    <property type="match status" value="1"/>
</dbReference>
<dbReference type="OrthoDB" id="48317at2759"/>
<evidence type="ECO:0000259" key="1">
    <source>
        <dbReference type="Pfam" id="PF08240"/>
    </source>
</evidence>
<comment type="caution">
    <text evidence="2">The sequence shown here is derived from an EMBL/GenBank/DDBJ whole genome shotgun (WGS) entry which is preliminary data.</text>
</comment>
<dbReference type="PANTHER" id="PTHR11695:SF294">
    <property type="entry name" value="RETICULON-4-INTERACTING PROTEIN 1, MITOCHONDRIAL"/>
    <property type="match status" value="1"/>
</dbReference>
<dbReference type="SUPFAM" id="SSF50129">
    <property type="entry name" value="GroES-like"/>
    <property type="match status" value="1"/>
</dbReference>
<dbReference type="EMBL" id="CAJFDH010000001">
    <property type="protein sequence ID" value="CAD5207019.1"/>
    <property type="molecule type" value="Genomic_DNA"/>
</dbReference>
<dbReference type="EMBL" id="CAJFCW020000001">
    <property type="protein sequence ID" value="CAG9084051.1"/>
    <property type="molecule type" value="Genomic_DNA"/>
</dbReference>
<feature type="domain" description="Alcohol dehydrogenase-like N-terminal" evidence="1">
    <location>
        <begin position="77"/>
        <end position="140"/>
    </location>
</feature>
<accession>A0A811JUS0</accession>
<reference evidence="2" key="1">
    <citation type="submission" date="2020-09" db="EMBL/GenBank/DDBJ databases">
        <authorList>
            <person name="Kikuchi T."/>
        </authorList>
    </citation>
    <scope>NUCLEOTIDE SEQUENCE</scope>
    <source>
        <strain evidence="2">SH1</strain>
    </source>
</reference>
<dbReference type="Pfam" id="PF08240">
    <property type="entry name" value="ADH_N"/>
    <property type="match status" value="1"/>
</dbReference>
<evidence type="ECO:0000313" key="3">
    <source>
        <dbReference type="Proteomes" id="UP000614601"/>
    </source>
</evidence>
<organism evidence="2 3">
    <name type="scientific">Bursaphelenchus okinawaensis</name>
    <dbReference type="NCBI Taxonomy" id="465554"/>
    <lineage>
        <taxon>Eukaryota</taxon>
        <taxon>Metazoa</taxon>
        <taxon>Ecdysozoa</taxon>
        <taxon>Nematoda</taxon>
        <taxon>Chromadorea</taxon>
        <taxon>Rhabditida</taxon>
        <taxon>Tylenchina</taxon>
        <taxon>Tylenchomorpha</taxon>
        <taxon>Aphelenchoidea</taxon>
        <taxon>Aphelenchoididae</taxon>
        <taxon>Bursaphelenchus</taxon>
    </lineage>
</organism>
<dbReference type="InterPro" id="IPR011032">
    <property type="entry name" value="GroES-like_sf"/>
</dbReference>
<dbReference type="GO" id="GO:0005739">
    <property type="term" value="C:mitochondrion"/>
    <property type="evidence" value="ECO:0007669"/>
    <property type="project" value="TreeGrafter"/>
</dbReference>
<dbReference type="Proteomes" id="UP000614601">
    <property type="component" value="Unassembled WGS sequence"/>
</dbReference>
<dbReference type="Gene3D" id="3.40.50.720">
    <property type="entry name" value="NAD(P)-binding Rossmann-like Domain"/>
    <property type="match status" value="1"/>
</dbReference>
<proteinExistence type="predicted"/>
<dbReference type="AlphaFoldDB" id="A0A811JUS0"/>
<dbReference type="InterPro" id="IPR013154">
    <property type="entry name" value="ADH-like_N"/>
</dbReference>
<dbReference type="InterPro" id="IPR050700">
    <property type="entry name" value="YIM1/Zinc_Alcohol_DH_Fams"/>
</dbReference>